<evidence type="ECO:0000256" key="4">
    <source>
        <dbReference type="ARBA" id="ARBA00023136"/>
    </source>
</evidence>
<keyword evidence="8" id="KW-1185">Reference proteome</keyword>
<evidence type="ECO:0000256" key="2">
    <source>
        <dbReference type="ARBA" id="ARBA00022692"/>
    </source>
</evidence>
<protein>
    <recommendedName>
        <fullName evidence="9">UDP-galactose transporter</fullName>
    </recommendedName>
</protein>
<feature type="transmembrane region" description="Helical" evidence="6">
    <location>
        <begin position="94"/>
        <end position="115"/>
    </location>
</feature>
<evidence type="ECO:0008006" key="9">
    <source>
        <dbReference type="Google" id="ProtNLM"/>
    </source>
</evidence>
<feature type="transmembrane region" description="Helical" evidence="6">
    <location>
        <begin position="188"/>
        <end position="209"/>
    </location>
</feature>
<feature type="transmembrane region" description="Helical" evidence="6">
    <location>
        <begin position="121"/>
        <end position="142"/>
    </location>
</feature>
<comment type="caution">
    <text evidence="7">The sequence shown here is derived from an EMBL/GenBank/DDBJ whole genome shotgun (WGS) entry which is preliminary data.</text>
</comment>
<feature type="transmembrane region" description="Helical" evidence="6">
    <location>
        <begin position="400"/>
        <end position="418"/>
    </location>
</feature>
<dbReference type="PANTHER" id="PTHR10231">
    <property type="entry name" value="NUCLEOTIDE-SUGAR TRANSMEMBRANE TRANSPORTER"/>
    <property type="match status" value="1"/>
</dbReference>
<feature type="region of interest" description="Disordered" evidence="5">
    <location>
        <begin position="368"/>
        <end position="388"/>
    </location>
</feature>
<dbReference type="Pfam" id="PF04142">
    <property type="entry name" value="Nuc_sug_transp"/>
    <property type="match status" value="1"/>
</dbReference>
<keyword evidence="4 6" id="KW-0472">Membrane</keyword>
<name>A0ABR2UV64_9PEZI</name>
<keyword evidence="3 6" id="KW-1133">Transmembrane helix</keyword>
<reference evidence="7 8" key="1">
    <citation type="journal article" date="2024" name="J. Plant Pathol.">
        <title>Sequence and assembly of the genome of Seiridium unicorne, isolate CBS 538.82, causal agent of cypress canker disease.</title>
        <authorList>
            <person name="Scali E."/>
            <person name="Rocca G.D."/>
            <person name="Danti R."/>
            <person name="Garbelotto M."/>
            <person name="Barberini S."/>
            <person name="Baroncelli R."/>
            <person name="Emiliani G."/>
        </authorList>
    </citation>
    <scope>NUCLEOTIDE SEQUENCE [LARGE SCALE GENOMIC DNA]</scope>
    <source>
        <strain evidence="7 8">BM-138-508</strain>
    </source>
</reference>
<feature type="compositionally biased region" description="Acidic residues" evidence="5">
    <location>
        <begin position="368"/>
        <end position="379"/>
    </location>
</feature>
<feature type="transmembrane region" description="Helical" evidence="6">
    <location>
        <begin position="221"/>
        <end position="245"/>
    </location>
</feature>
<dbReference type="InterPro" id="IPR007271">
    <property type="entry name" value="Nuc_sug_transpt"/>
</dbReference>
<feature type="transmembrane region" description="Helical" evidence="6">
    <location>
        <begin position="299"/>
        <end position="320"/>
    </location>
</feature>
<evidence type="ECO:0000313" key="7">
    <source>
        <dbReference type="EMBL" id="KAK9418567.1"/>
    </source>
</evidence>
<gene>
    <name evidence="7" type="ORF">SUNI508_08055</name>
</gene>
<evidence type="ECO:0000256" key="6">
    <source>
        <dbReference type="SAM" id="Phobius"/>
    </source>
</evidence>
<keyword evidence="2 6" id="KW-0812">Transmembrane</keyword>
<dbReference type="Proteomes" id="UP001408356">
    <property type="component" value="Unassembled WGS sequence"/>
</dbReference>
<dbReference type="InterPro" id="IPR037185">
    <property type="entry name" value="EmrE-like"/>
</dbReference>
<comment type="subcellular location">
    <subcellularLocation>
        <location evidence="1">Membrane</location>
        <topology evidence="1">Multi-pass membrane protein</topology>
    </subcellularLocation>
</comment>
<accession>A0ABR2UV64</accession>
<evidence type="ECO:0000256" key="1">
    <source>
        <dbReference type="ARBA" id="ARBA00004141"/>
    </source>
</evidence>
<proteinExistence type="predicted"/>
<evidence type="ECO:0000256" key="3">
    <source>
        <dbReference type="ARBA" id="ARBA00022989"/>
    </source>
</evidence>
<dbReference type="SUPFAM" id="SSF103481">
    <property type="entry name" value="Multidrug resistance efflux transporter EmrE"/>
    <property type="match status" value="1"/>
</dbReference>
<dbReference type="EMBL" id="JARVKF010000374">
    <property type="protein sequence ID" value="KAK9418567.1"/>
    <property type="molecule type" value="Genomic_DNA"/>
</dbReference>
<feature type="transmembrane region" description="Helical" evidence="6">
    <location>
        <begin position="154"/>
        <end position="176"/>
    </location>
</feature>
<feature type="transmembrane region" description="Helical" evidence="6">
    <location>
        <begin position="272"/>
        <end position="292"/>
    </location>
</feature>
<evidence type="ECO:0000313" key="8">
    <source>
        <dbReference type="Proteomes" id="UP001408356"/>
    </source>
</evidence>
<feature type="transmembrane region" description="Helical" evidence="6">
    <location>
        <begin position="326"/>
        <end position="348"/>
    </location>
</feature>
<sequence length="425" mass="45756">MGVNGQSSRFFLLPAYITFETARAIITYSATHAGVSISPTFITLCTELSKALFATIFLLRNIYNEHGSINRDIFLATINSISTAESGQARWRSYVTYAIPSFLYLISNLLYLLALQSITPALLHVVILAKLPMTAVVHHFLLRRQNNIRAWVSLLLLCAGLVITNVSPGVISQFMGGEKTPSDKSSSSVSSAFAGVVMGMVIAVISSFTSIYTEVVMKQKVAFWVAQFWLYTLGSAFAATAHILWDGSNHPKGATIPSTLAPSAQPSMSNSLASSAIIITTTATGLVVANILRKSDNLVKLVGTSASIVTIIMSQCLISADLRRSTLTVQTVLGAGLVSIATWCYHFYKGRPSQREYSAIANSDDFELGDSDSASDENEKDAKSSMYEEASAMEPTPIRVMASVLFVIFLAVATALFGPSPKATI</sequence>
<evidence type="ECO:0000256" key="5">
    <source>
        <dbReference type="SAM" id="MobiDB-lite"/>
    </source>
</evidence>
<organism evidence="7 8">
    <name type="scientific">Seiridium unicorne</name>
    <dbReference type="NCBI Taxonomy" id="138068"/>
    <lineage>
        <taxon>Eukaryota</taxon>
        <taxon>Fungi</taxon>
        <taxon>Dikarya</taxon>
        <taxon>Ascomycota</taxon>
        <taxon>Pezizomycotina</taxon>
        <taxon>Sordariomycetes</taxon>
        <taxon>Xylariomycetidae</taxon>
        <taxon>Amphisphaeriales</taxon>
        <taxon>Sporocadaceae</taxon>
        <taxon>Seiridium</taxon>
    </lineage>
</organism>